<comment type="subcellular location">
    <subcellularLocation>
        <location evidence="1">Cytoplasm</location>
    </subcellularLocation>
</comment>
<comment type="caution">
    <text evidence="8">The sequence shown here is derived from an EMBL/GenBank/DDBJ whole genome shotgun (WGS) entry which is preliminary data.</text>
</comment>
<dbReference type="Gene3D" id="3.40.50.510">
    <property type="entry name" value="Phosphotransferase system, mannose-type IIA component"/>
    <property type="match status" value="1"/>
</dbReference>
<dbReference type="Proteomes" id="UP000523197">
    <property type="component" value="Unassembled WGS sequence"/>
</dbReference>
<dbReference type="GO" id="GO:0016020">
    <property type="term" value="C:membrane"/>
    <property type="evidence" value="ECO:0007669"/>
    <property type="project" value="InterPro"/>
</dbReference>
<keyword evidence="4 8" id="KW-0762">Sugar transport</keyword>
<dbReference type="EMBL" id="JABFNF010000001">
    <property type="protein sequence ID" value="MBA1884659.1"/>
    <property type="molecule type" value="Genomic_DNA"/>
</dbReference>
<name>A0A2X5EU20_ECOLX</name>
<dbReference type="GO" id="GO:0005737">
    <property type="term" value="C:cytoplasm"/>
    <property type="evidence" value="ECO:0007669"/>
    <property type="project" value="UniProtKB-SubCell"/>
</dbReference>
<dbReference type="InterPro" id="IPR033887">
    <property type="entry name" value="PTS_IIA_man"/>
</dbReference>
<evidence type="ECO:0000313" key="8">
    <source>
        <dbReference type="EMBL" id="MBA1884659.1"/>
    </source>
</evidence>
<reference evidence="8 9" key="1">
    <citation type="submission" date="2020-05" db="EMBL/GenBank/DDBJ databases">
        <title>Epidemiological investigations into extended-spectrum beta-lactam resistant Escherichia coli ST457 carried by Australian Silver gulls identified clonal lineages that cause ExPEC disease.</title>
        <authorList>
            <person name="Nesporova K."/>
            <person name="Wyrsch E.R."/>
            <person name="Valcek A."/>
            <person name="Bitar I."/>
            <person name="Chaw K."/>
            <person name="Harris P."/>
            <person name="Hrabak J."/>
            <person name="Djordjevic S.P."/>
            <person name="Dolejska M."/>
        </authorList>
    </citation>
    <scope>NUCLEOTIDE SEQUENCE [LARGE SCALE GENOMIC DNA]</scope>
    <source>
        <strain evidence="8 9">CE1966</strain>
    </source>
</reference>
<dbReference type="InterPro" id="IPR051471">
    <property type="entry name" value="Bacterial_PTS_sugar_comp"/>
</dbReference>
<protein>
    <submittedName>
        <fullName evidence="8">PTS sugar transporter subunit IIA</fullName>
    </submittedName>
</protein>
<keyword evidence="7" id="KW-0418">Kinase</keyword>
<dbReference type="AlphaFoldDB" id="A0A2X5EU20"/>
<evidence type="ECO:0000313" key="9">
    <source>
        <dbReference type="Proteomes" id="UP000523197"/>
    </source>
</evidence>
<dbReference type="RefSeq" id="WP_000214201.1">
    <property type="nucleotide sequence ID" value="NZ_AP021933.1"/>
</dbReference>
<dbReference type="PANTHER" id="PTHR33799:SF1">
    <property type="entry name" value="PTS SYSTEM MANNOSE-SPECIFIC EIIAB COMPONENT-RELATED"/>
    <property type="match status" value="1"/>
</dbReference>
<evidence type="ECO:0000256" key="4">
    <source>
        <dbReference type="ARBA" id="ARBA00022597"/>
    </source>
</evidence>
<dbReference type="GO" id="GO:0009401">
    <property type="term" value="P:phosphoenolpyruvate-dependent sugar phosphotransferase system"/>
    <property type="evidence" value="ECO:0007669"/>
    <property type="project" value="UniProtKB-KW"/>
</dbReference>
<organism evidence="8 9">
    <name type="scientific">Escherichia coli</name>
    <dbReference type="NCBI Taxonomy" id="562"/>
    <lineage>
        <taxon>Bacteria</taxon>
        <taxon>Pseudomonadati</taxon>
        <taxon>Pseudomonadota</taxon>
        <taxon>Gammaproteobacteria</taxon>
        <taxon>Enterobacterales</taxon>
        <taxon>Enterobacteriaceae</taxon>
        <taxon>Escherichia</taxon>
    </lineage>
</organism>
<keyword evidence="6" id="KW-0598">Phosphotransferase system</keyword>
<sequence>MTTTVPIHPLPEILLLTHGGWGLQLCNSLRMVMGEIEGVTEIALMPVDTLGEFYQRVEAVVKTMPEGSLIVTDFIGGTTSNVAARLSADYPVAVISGLNASLLLEALDKREHGLLTACVADLVEAGRNSCLDVVSHIRQLQQ</sequence>
<proteinExistence type="predicted"/>
<dbReference type="PROSITE" id="PS51096">
    <property type="entry name" value="PTS_EIIA_TYPE_4"/>
    <property type="match status" value="1"/>
</dbReference>
<keyword evidence="3" id="KW-0963">Cytoplasm</keyword>
<evidence type="ECO:0000256" key="1">
    <source>
        <dbReference type="ARBA" id="ARBA00004496"/>
    </source>
</evidence>
<dbReference type="GO" id="GO:0016301">
    <property type="term" value="F:kinase activity"/>
    <property type="evidence" value="ECO:0007669"/>
    <property type="project" value="UniProtKB-KW"/>
</dbReference>
<dbReference type="InterPro" id="IPR004701">
    <property type="entry name" value="PTS_EIIA_man-typ"/>
</dbReference>
<dbReference type="SUPFAM" id="SSF53062">
    <property type="entry name" value="PTS system fructose IIA component-like"/>
    <property type="match status" value="1"/>
</dbReference>
<evidence type="ECO:0000256" key="6">
    <source>
        <dbReference type="ARBA" id="ARBA00022683"/>
    </source>
</evidence>
<evidence type="ECO:0000256" key="7">
    <source>
        <dbReference type="ARBA" id="ARBA00022777"/>
    </source>
</evidence>
<dbReference type="InterPro" id="IPR036662">
    <property type="entry name" value="PTS_EIIA_man-typ_sf"/>
</dbReference>
<evidence type="ECO:0000256" key="5">
    <source>
        <dbReference type="ARBA" id="ARBA00022679"/>
    </source>
</evidence>
<keyword evidence="2" id="KW-0813">Transport</keyword>
<dbReference type="PANTHER" id="PTHR33799">
    <property type="entry name" value="PTS PERMEASE-RELATED-RELATED"/>
    <property type="match status" value="1"/>
</dbReference>
<accession>A0A2X5EU20</accession>
<keyword evidence="5" id="KW-0808">Transferase</keyword>
<gene>
    <name evidence="8" type="ORF">HLX92_00590</name>
</gene>
<evidence type="ECO:0000256" key="2">
    <source>
        <dbReference type="ARBA" id="ARBA00022448"/>
    </source>
</evidence>
<dbReference type="CDD" id="cd00006">
    <property type="entry name" value="PTS_IIA_man"/>
    <property type="match status" value="1"/>
</dbReference>
<evidence type="ECO:0000256" key="3">
    <source>
        <dbReference type="ARBA" id="ARBA00022490"/>
    </source>
</evidence>
<dbReference type="Pfam" id="PF03610">
    <property type="entry name" value="EIIA-man"/>
    <property type="match status" value="1"/>
</dbReference>